<proteinExistence type="predicted"/>
<dbReference type="GO" id="GO:0006338">
    <property type="term" value="P:chromatin remodeling"/>
    <property type="evidence" value="ECO:0007669"/>
    <property type="project" value="UniProtKB-ARBA"/>
</dbReference>
<dbReference type="SUPFAM" id="SSF53098">
    <property type="entry name" value="Ribonuclease H-like"/>
    <property type="match status" value="1"/>
</dbReference>
<dbReference type="eggNOG" id="KOG0017">
    <property type="taxonomic scope" value="Eukaryota"/>
</dbReference>
<comment type="caution">
    <text evidence="2">The sequence shown here is derived from an EMBL/GenBank/DDBJ whole genome shotgun (WGS) entry which is preliminary data.</text>
</comment>
<evidence type="ECO:0000259" key="1">
    <source>
        <dbReference type="PROSITE" id="PS50013"/>
    </source>
</evidence>
<dbReference type="Pfam" id="PF17921">
    <property type="entry name" value="Integrase_H2C2"/>
    <property type="match status" value="1"/>
</dbReference>
<dbReference type="Pfam" id="PF00385">
    <property type="entry name" value="Chromo"/>
    <property type="match status" value="1"/>
</dbReference>
<dbReference type="SMART" id="SM00298">
    <property type="entry name" value="CHROMO"/>
    <property type="match status" value="1"/>
</dbReference>
<dbReference type="SUPFAM" id="SSF54160">
    <property type="entry name" value="Chromo domain-like"/>
    <property type="match status" value="1"/>
</dbReference>
<dbReference type="EMBL" id="LATX01000969">
    <property type="protein sequence ID" value="KTB44232.1"/>
    <property type="molecule type" value="Genomic_DNA"/>
</dbReference>
<dbReference type="GO" id="GO:0003676">
    <property type="term" value="F:nucleic acid binding"/>
    <property type="evidence" value="ECO:0007669"/>
    <property type="project" value="InterPro"/>
</dbReference>
<dbReference type="PANTHER" id="PTHR37984:SF5">
    <property type="entry name" value="PROTEIN NYNRIN-LIKE"/>
    <property type="match status" value="1"/>
</dbReference>
<dbReference type="Proteomes" id="UP000054988">
    <property type="component" value="Unassembled WGS sequence"/>
</dbReference>
<dbReference type="PROSITE" id="PS50013">
    <property type="entry name" value="CHROMO_2"/>
    <property type="match status" value="1"/>
</dbReference>
<dbReference type="InterPro" id="IPR012337">
    <property type="entry name" value="RNaseH-like_sf"/>
</dbReference>
<gene>
    <name evidence="2" type="ORF">WG66_3196</name>
</gene>
<dbReference type="InterPro" id="IPR000953">
    <property type="entry name" value="Chromo/chromo_shadow_dom"/>
</dbReference>
<dbReference type="InterPro" id="IPR041588">
    <property type="entry name" value="Integrase_H2C2"/>
</dbReference>
<accession>A0A0W0G6L8</accession>
<dbReference type="Gene3D" id="3.30.420.10">
    <property type="entry name" value="Ribonuclease H-like superfamily/Ribonuclease H"/>
    <property type="match status" value="1"/>
</dbReference>
<evidence type="ECO:0000313" key="2">
    <source>
        <dbReference type="EMBL" id="KTB44232.1"/>
    </source>
</evidence>
<dbReference type="InterPro" id="IPR036397">
    <property type="entry name" value="RNaseH_sf"/>
</dbReference>
<dbReference type="InterPro" id="IPR050951">
    <property type="entry name" value="Retrovirus_Pol_polyprotein"/>
</dbReference>
<dbReference type="PANTHER" id="PTHR37984">
    <property type="entry name" value="PROTEIN CBG26694"/>
    <property type="match status" value="1"/>
</dbReference>
<organism evidence="2 3">
    <name type="scientific">Moniliophthora roreri</name>
    <name type="common">Frosty pod rot fungus</name>
    <name type="synonym">Monilia roreri</name>
    <dbReference type="NCBI Taxonomy" id="221103"/>
    <lineage>
        <taxon>Eukaryota</taxon>
        <taxon>Fungi</taxon>
        <taxon>Dikarya</taxon>
        <taxon>Basidiomycota</taxon>
        <taxon>Agaricomycotina</taxon>
        <taxon>Agaricomycetes</taxon>
        <taxon>Agaricomycetidae</taxon>
        <taxon>Agaricales</taxon>
        <taxon>Marasmiineae</taxon>
        <taxon>Marasmiaceae</taxon>
        <taxon>Moniliophthora</taxon>
    </lineage>
</organism>
<dbReference type="Gene3D" id="1.10.340.70">
    <property type="match status" value="1"/>
</dbReference>
<evidence type="ECO:0000313" key="3">
    <source>
        <dbReference type="Proteomes" id="UP000054988"/>
    </source>
</evidence>
<reference evidence="2 3" key="1">
    <citation type="submission" date="2015-12" db="EMBL/GenBank/DDBJ databases">
        <title>Draft genome sequence of Moniliophthora roreri, the causal agent of frosty pod rot of cacao.</title>
        <authorList>
            <person name="Aime M.C."/>
            <person name="Diaz-Valderrama J.R."/>
            <person name="Kijpornyongpan T."/>
            <person name="Phillips-Mora W."/>
        </authorList>
    </citation>
    <scope>NUCLEOTIDE SEQUENCE [LARGE SCALE GENOMIC DNA]</scope>
    <source>
        <strain evidence="2 3">MCA 2952</strain>
    </source>
</reference>
<sequence length="506" mass="57996">MLENFSTQKSLSHQQAHWLEELSQFDMKICYIKGEDNTVADALSRLPPDDLENVPDCDDIEICNWQAWLLRGTSAAVNHISIHADANLLKSIRDGYLTDEFCKKFCTGHRILPSVHEENGLWFLGSCLLIPHCGNVQEDLFHLAHDVFDHSGPDKAYEVLRDSFYWPNMRRDLQHYYIPGCEAYARNKSSTTKPSGPAHPLPVPDGRGTSVALDFVGPLPEENRFNCLLSMTCRLGLDIRLVPCHTNISAEEAAALFFDHWYCENGLPLEIIADRDKLWTSTFWKTLQRLSGVRLALSSSFHPETDGFLDGDAKSAADMIETLWLNTMEAQDTLLCAKVSQAHQINKHRAPDHTFTPGNKVWLSMKYCQRDFLQKKKDWVAKFVPWFDGPYIVDKAHPELSTYMLNIPNAHKNTCLTFHSSLLKPWTPNNDDLFPQRKHQRPGPIVTEDGIEEYFIDKIIDEHKRGQGYQYLVRWMGYAAEDDEWLPGKELDECTALDVWLSQHPH</sequence>
<feature type="domain" description="Chromo" evidence="1">
    <location>
        <begin position="454"/>
        <end position="506"/>
    </location>
</feature>
<dbReference type="InterPro" id="IPR023780">
    <property type="entry name" value="Chromo_domain"/>
</dbReference>
<dbReference type="Gene3D" id="2.40.50.40">
    <property type="match status" value="1"/>
</dbReference>
<name>A0A0W0G6L8_MONRR</name>
<dbReference type="InterPro" id="IPR016197">
    <property type="entry name" value="Chromo-like_dom_sf"/>
</dbReference>
<dbReference type="AlphaFoldDB" id="A0A0W0G6L8"/>
<protein>
    <recommendedName>
        <fullName evidence="1">Chromo domain-containing protein</fullName>
    </recommendedName>
</protein>